<sequence length="333" mass="37839">MTAKVLKILGIIIVIGCLVLFLVQTDFKMLGDTLDQVGYRFMALIFITAIAYILATAGWYYCMAPTGQQISLYRLFFVRQVGETIGLFNPANVIGGDLFKVHMLRSENLSKEEITHSVFLSRIMAILSQLFLLAAVLCWYSLKLMQRKEPTIIYTGGLLIAALILGGIVCSLLYITKKRSSQIRTAEPVIKLNFWLKIKYRITHILRQTSVFYQHYPSYFWYSFIFFTLHWFVGSLEFYVILRLLGANASPMDGLFIDMGVIMVKSLGAFIPGQIGIEELGNKIMLSGIGLTGTAIWISASVLRRARQLVWTFISLICYFLFYKFNGSLIRQS</sequence>
<dbReference type="GO" id="GO:0005886">
    <property type="term" value="C:plasma membrane"/>
    <property type="evidence" value="ECO:0007669"/>
    <property type="project" value="UniProtKB-SubCell"/>
</dbReference>
<name>A0A380BS58_SPHSI</name>
<feature type="transmembrane region" description="Helical" evidence="6">
    <location>
        <begin position="37"/>
        <end position="61"/>
    </location>
</feature>
<dbReference type="PANTHER" id="PTHR39087">
    <property type="entry name" value="UPF0104 MEMBRANE PROTEIN MJ1595"/>
    <property type="match status" value="1"/>
</dbReference>
<feature type="transmembrane region" description="Helical" evidence="6">
    <location>
        <begin position="6"/>
        <end position="25"/>
    </location>
</feature>
<comment type="subcellular location">
    <subcellularLocation>
        <location evidence="1">Cell membrane</location>
        <topology evidence="1">Multi-pass membrane protein</topology>
    </subcellularLocation>
</comment>
<dbReference type="AlphaFoldDB" id="A0A380BS58"/>
<keyword evidence="2" id="KW-1003">Cell membrane</keyword>
<keyword evidence="5 6" id="KW-0472">Membrane</keyword>
<feature type="transmembrane region" description="Helical" evidence="6">
    <location>
        <begin position="309"/>
        <end position="325"/>
    </location>
</feature>
<evidence type="ECO:0000313" key="7">
    <source>
        <dbReference type="EMBL" id="SUJ06170.1"/>
    </source>
</evidence>
<evidence type="ECO:0000256" key="5">
    <source>
        <dbReference type="ARBA" id="ARBA00023136"/>
    </source>
</evidence>
<dbReference type="RefSeq" id="WP_115169744.1">
    <property type="nucleotide sequence ID" value="NZ_UGYW01000002.1"/>
</dbReference>
<accession>A0A380BS58</accession>
<reference evidence="7 8" key="1">
    <citation type="submission" date="2018-06" db="EMBL/GenBank/DDBJ databases">
        <authorList>
            <consortium name="Pathogen Informatics"/>
            <person name="Doyle S."/>
        </authorList>
    </citation>
    <scope>NUCLEOTIDE SEQUENCE [LARGE SCALE GENOMIC DNA]</scope>
    <source>
        <strain evidence="7 8">NCTC11388</strain>
    </source>
</reference>
<evidence type="ECO:0000313" key="8">
    <source>
        <dbReference type="Proteomes" id="UP000254893"/>
    </source>
</evidence>
<dbReference type="PANTHER" id="PTHR39087:SF2">
    <property type="entry name" value="UPF0104 MEMBRANE PROTEIN MJ1595"/>
    <property type="match status" value="1"/>
</dbReference>
<keyword evidence="4 6" id="KW-1133">Transmembrane helix</keyword>
<dbReference type="InterPro" id="IPR022791">
    <property type="entry name" value="L-PG_synthase/AglD"/>
</dbReference>
<feature type="transmembrane region" description="Helical" evidence="6">
    <location>
        <begin position="219"/>
        <end position="242"/>
    </location>
</feature>
<feature type="transmembrane region" description="Helical" evidence="6">
    <location>
        <begin position="152"/>
        <end position="175"/>
    </location>
</feature>
<evidence type="ECO:0000256" key="6">
    <source>
        <dbReference type="SAM" id="Phobius"/>
    </source>
</evidence>
<feature type="transmembrane region" description="Helical" evidence="6">
    <location>
        <begin position="254"/>
        <end position="272"/>
    </location>
</feature>
<dbReference type="Pfam" id="PF03706">
    <property type="entry name" value="LPG_synthase_TM"/>
    <property type="match status" value="1"/>
</dbReference>
<proteinExistence type="predicted"/>
<protein>
    <submittedName>
        <fullName evidence="7">Putative membrane protein</fullName>
    </submittedName>
</protein>
<evidence type="ECO:0000256" key="4">
    <source>
        <dbReference type="ARBA" id="ARBA00022989"/>
    </source>
</evidence>
<evidence type="ECO:0000256" key="3">
    <source>
        <dbReference type="ARBA" id="ARBA00022692"/>
    </source>
</evidence>
<feature type="transmembrane region" description="Helical" evidence="6">
    <location>
        <begin position="284"/>
        <end position="302"/>
    </location>
</feature>
<keyword evidence="3 6" id="KW-0812">Transmembrane</keyword>
<dbReference type="EMBL" id="UGYW01000002">
    <property type="protein sequence ID" value="SUJ06170.1"/>
    <property type="molecule type" value="Genomic_DNA"/>
</dbReference>
<evidence type="ECO:0000256" key="2">
    <source>
        <dbReference type="ARBA" id="ARBA00022475"/>
    </source>
</evidence>
<gene>
    <name evidence="7" type="ORF">NCTC11388_01613</name>
</gene>
<feature type="transmembrane region" description="Helical" evidence="6">
    <location>
        <begin position="119"/>
        <end position="140"/>
    </location>
</feature>
<organism evidence="7 8">
    <name type="scientific">Sphingobacterium spiritivorum</name>
    <name type="common">Flavobacterium spiritivorum</name>
    <dbReference type="NCBI Taxonomy" id="258"/>
    <lineage>
        <taxon>Bacteria</taxon>
        <taxon>Pseudomonadati</taxon>
        <taxon>Bacteroidota</taxon>
        <taxon>Sphingobacteriia</taxon>
        <taxon>Sphingobacteriales</taxon>
        <taxon>Sphingobacteriaceae</taxon>
        <taxon>Sphingobacterium</taxon>
    </lineage>
</organism>
<evidence type="ECO:0000256" key="1">
    <source>
        <dbReference type="ARBA" id="ARBA00004651"/>
    </source>
</evidence>
<dbReference type="Proteomes" id="UP000254893">
    <property type="component" value="Unassembled WGS sequence"/>
</dbReference>